<dbReference type="Gene3D" id="1.20.1250.20">
    <property type="entry name" value="MFS general substrate transporter like domains"/>
    <property type="match status" value="1"/>
</dbReference>
<dbReference type="InterPro" id="IPR050189">
    <property type="entry name" value="MFS_Efflux_Transporters"/>
</dbReference>
<comment type="subcellular location">
    <subcellularLocation>
        <location evidence="1">Cell membrane</location>
        <topology evidence="1">Multi-pass membrane protein</topology>
    </subcellularLocation>
</comment>
<evidence type="ECO:0000256" key="1">
    <source>
        <dbReference type="ARBA" id="ARBA00004651"/>
    </source>
</evidence>
<feature type="transmembrane region" description="Helical" evidence="7">
    <location>
        <begin position="268"/>
        <end position="287"/>
    </location>
</feature>
<keyword evidence="2" id="KW-0813">Transport</keyword>
<gene>
    <name evidence="9" type="primary">naiP</name>
    <name evidence="9" type="ORF">Psch_02753</name>
</gene>
<dbReference type="RefSeq" id="WP_190258463.1">
    <property type="nucleotide sequence ID" value="NZ_QFGA01000002.1"/>
</dbReference>
<dbReference type="EMBL" id="QFGA01000002">
    <property type="protein sequence ID" value="TEB05712.1"/>
    <property type="molecule type" value="Genomic_DNA"/>
</dbReference>
<keyword evidence="4 7" id="KW-0812">Transmembrane</keyword>
<dbReference type="SUPFAM" id="SSF103473">
    <property type="entry name" value="MFS general substrate transporter"/>
    <property type="match status" value="1"/>
</dbReference>
<feature type="domain" description="Major facilitator superfamily (MFS) profile" evidence="8">
    <location>
        <begin position="7"/>
        <end position="384"/>
    </location>
</feature>
<evidence type="ECO:0000259" key="8">
    <source>
        <dbReference type="PROSITE" id="PS50850"/>
    </source>
</evidence>
<feature type="transmembrane region" description="Helical" evidence="7">
    <location>
        <begin position="361"/>
        <end position="382"/>
    </location>
</feature>
<feature type="transmembrane region" description="Helical" evidence="7">
    <location>
        <begin position="12"/>
        <end position="32"/>
    </location>
</feature>
<evidence type="ECO:0000313" key="10">
    <source>
        <dbReference type="Proteomes" id="UP000298324"/>
    </source>
</evidence>
<evidence type="ECO:0000256" key="2">
    <source>
        <dbReference type="ARBA" id="ARBA00022448"/>
    </source>
</evidence>
<feature type="transmembrane region" description="Helical" evidence="7">
    <location>
        <begin position="137"/>
        <end position="156"/>
    </location>
</feature>
<keyword evidence="10" id="KW-1185">Reference proteome</keyword>
<keyword evidence="5 7" id="KW-1133">Transmembrane helix</keyword>
<organism evidence="9 10">
    <name type="scientific">Pelotomaculum schinkii</name>
    <dbReference type="NCBI Taxonomy" id="78350"/>
    <lineage>
        <taxon>Bacteria</taxon>
        <taxon>Bacillati</taxon>
        <taxon>Bacillota</taxon>
        <taxon>Clostridia</taxon>
        <taxon>Eubacteriales</taxon>
        <taxon>Desulfotomaculaceae</taxon>
        <taxon>Pelotomaculum</taxon>
    </lineage>
</organism>
<accession>A0A4Y7RA93</accession>
<dbReference type="InterPro" id="IPR011701">
    <property type="entry name" value="MFS"/>
</dbReference>
<feature type="transmembrane region" description="Helical" evidence="7">
    <location>
        <begin position="204"/>
        <end position="229"/>
    </location>
</feature>
<feature type="transmembrane region" description="Helical" evidence="7">
    <location>
        <begin position="44"/>
        <end position="62"/>
    </location>
</feature>
<feature type="transmembrane region" description="Helical" evidence="7">
    <location>
        <begin position="293"/>
        <end position="315"/>
    </location>
</feature>
<evidence type="ECO:0000256" key="4">
    <source>
        <dbReference type="ARBA" id="ARBA00022692"/>
    </source>
</evidence>
<sequence>MENEKGKIKLAILSFSILLMGIIGIAGGLSVIGKHFSNLPQTSIQLLISLPCILIIVFSFLAGKLQEYVSKKTLVIIGILCFIVGGTLPAFISSFTVILVLRAILGVGIGITQPLSSALVVEYFEGDECSKVMGQQTAAQMLGCAVMVLLGGYLAVIGWQTIFYLHLIGIISLIIVLICLPHDKPARNAAAEGAPAGKVNLSGVYGWVITMFLFFISGQIFSVFISFLVESQKLGTPAQAGQTLMFFALGGFLMGLVFGKVATSAKNFTLSIGLFLLGISYLMMAYAPNIAVVYAGSLVCGFAFSIVMPCVIVGASQSVDAFSAPMAISVVLCAQNLAQFVSPYIATPIAAAMGGDVNKSAYLFAAALGIVMAVWAVFWGIAKDRKQQHLAA</sequence>
<dbReference type="PROSITE" id="PS50850">
    <property type="entry name" value="MFS"/>
    <property type="match status" value="1"/>
</dbReference>
<dbReference type="Pfam" id="PF07690">
    <property type="entry name" value="MFS_1"/>
    <property type="match status" value="1"/>
</dbReference>
<feature type="transmembrane region" description="Helical" evidence="7">
    <location>
        <begin position="241"/>
        <end position="261"/>
    </location>
</feature>
<dbReference type="GO" id="GO:0022857">
    <property type="term" value="F:transmembrane transporter activity"/>
    <property type="evidence" value="ECO:0007669"/>
    <property type="project" value="InterPro"/>
</dbReference>
<feature type="transmembrane region" description="Helical" evidence="7">
    <location>
        <begin position="104"/>
        <end position="125"/>
    </location>
</feature>
<comment type="caution">
    <text evidence="9">The sequence shown here is derived from an EMBL/GenBank/DDBJ whole genome shotgun (WGS) entry which is preliminary data.</text>
</comment>
<feature type="transmembrane region" description="Helical" evidence="7">
    <location>
        <begin position="162"/>
        <end position="180"/>
    </location>
</feature>
<dbReference type="InterPro" id="IPR036259">
    <property type="entry name" value="MFS_trans_sf"/>
</dbReference>
<dbReference type="InterPro" id="IPR020846">
    <property type="entry name" value="MFS_dom"/>
</dbReference>
<dbReference type="Proteomes" id="UP000298324">
    <property type="component" value="Unassembled WGS sequence"/>
</dbReference>
<proteinExistence type="predicted"/>
<evidence type="ECO:0000313" key="9">
    <source>
        <dbReference type="EMBL" id="TEB05712.1"/>
    </source>
</evidence>
<dbReference type="PANTHER" id="PTHR43124">
    <property type="entry name" value="PURINE EFFLUX PUMP PBUE"/>
    <property type="match status" value="1"/>
</dbReference>
<evidence type="ECO:0000256" key="7">
    <source>
        <dbReference type="SAM" id="Phobius"/>
    </source>
</evidence>
<dbReference type="AlphaFoldDB" id="A0A4Y7RA93"/>
<dbReference type="PANTHER" id="PTHR43124:SF3">
    <property type="entry name" value="CHLORAMPHENICOL EFFLUX PUMP RV0191"/>
    <property type="match status" value="1"/>
</dbReference>
<feature type="transmembrane region" description="Helical" evidence="7">
    <location>
        <begin position="74"/>
        <end position="98"/>
    </location>
</feature>
<protein>
    <submittedName>
        <fullName evidence="9">Putative niacin/nicotinamide transporter NaiP</fullName>
    </submittedName>
</protein>
<evidence type="ECO:0000256" key="5">
    <source>
        <dbReference type="ARBA" id="ARBA00022989"/>
    </source>
</evidence>
<keyword evidence="3" id="KW-1003">Cell membrane</keyword>
<keyword evidence="6 7" id="KW-0472">Membrane</keyword>
<name>A0A4Y7RA93_9FIRM</name>
<evidence type="ECO:0000256" key="3">
    <source>
        <dbReference type="ARBA" id="ARBA00022475"/>
    </source>
</evidence>
<evidence type="ECO:0000256" key="6">
    <source>
        <dbReference type="ARBA" id="ARBA00023136"/>
    </source>
</evidence>
<feature type="transmembrane region" description="Helical" evidence="7">
    <location>
        <begin position="322"/>
        <end position="341"/>
    </location>
</feature>
<dbReference type="GO" id="GO:0005886">
    <property type="term" value="C:plasma membrane"/>
    <property type="evidence" value="ECO:0007669"/>
    <property type="project" value="UniProtKB-SubCell"/>
</dbReference>
<reference evidence="9 10" key="1">
    <citation type="journal article" date="2018" name="Environ. Microbiol.">
        <title>Novel energy conservation strategies and behaviour of Pelotomaculum schinkii driving syntrophic propionate catabolism.</title>
        <authorList>
            <person name="Hidalgo-Ahumada C.A.P."/>
            <person name="Nobu M.K."/>
            <person name="Narihiro T."/>
            <person name="Tamaki H."/>
            <person name="Liu W.T."/>
            <person name="Kamagata Y."/>
            <person name="Stams A.J.M."/>
            <person name="Imachi H."/>
            <person name="Sousa D.Z."/>
        </authorList>
    </citation>
    <scope>NUCLEOTIDE SEQUENCE [LARGE SCALE GENOMIC DNA]</scope>
    <source>
        <strain evidence="9 10">HH</strain>
    </source>
</reference>